<evidence type="ECO:0000313" key="8">
    <source>
        <dbReference type="Proteomes" id="UP000567795"/>
    </source>
</evidence>
<keyword evidence="7" id="KW-0645">Protease</keyword>
<feature type="transmembrane region" description="Helical" evidence="5">
    <location>
        <begin position="46"/>
        <end position="68"/>
    </location>
</feature>
<proteinExistence type="predicted"/>
<evidence type="ECO:0000259" key="6">
    <source>
        <dbReference type="Pfam" id="PF01957"/>
    </source>
</evidence>
<sequence length="141" mass="14479">MDAWMWWLIGAAGLGIPLVLTAVPEFGMFGIGAVAAAVAAALGAGVALQIGVFAVVSAALVGTVGPIARRHLRRERPEARTGIEALRGANAVVLSRVDAHGGRIKLAGEEWSARALDTGQVFEPGETVDVVEIKGATAIVM</sequence>
<evidence type="ECO:0000256" key="1">
    <source>
        <dbReference type="ARBA" id="ARBA00004141"/>
    </source>
</evidence>
<comment type="subcellular location">
    <subcellularLocation>
        <location evidence="1">Membrane</location>
        <topology evidence="1">Multi-pass membrane protein</topology>
    </subcellularLocation>
</comment>
<dbReference type="Proteomes" id="UP000567795">
    <property type="component" value="Unassembled WGS sequence"/>
</dbReference>
<dbReference type="PANTHER" id="PTHR33507:SF3">
    <property type="entry name" value="INNER MEMBRANE PROTEIN YBBJ"/>
    <property type="match status" value="1"/>
</dbReference>
<keyword evidence="8" id="KW-1185">Reference proteome</keyword>
<dbReference type="Gene3D" id="2.40.50.140">
    <property type="entry name" value="Nucleic acid-binding proteins"/>
    <property type="match status" value="1"/>
</dbReference>
<evidence type="ECO:0000256" key="5">
    <source>
        <dbReference type="SAM" id="Phobius"/>
    </source>
</evidence>
<evidence type="ECO:0000256" key="2">
    <source>
        <dbReference type="ARBA" id="ARBA00022692"/>
    </source>
</evidence>
<evidence type="ECO:0000256" key="4">
    <source>
        <dbReference type="ARBA" id="ARBA00023136"/>
    </source>
</evidence>
<keyword evidence="3 5" id="KW-1133">Transmembrane helix</keyword>
<dbReference type="GO" id="GO:0005886">
    <property type="term" value="C:plasma membrane"/>
    <property type="evidence" value="ECO:0007669"/>
    <property type="project" value="TreeGrafter"/>
</dbReference>
<evidence type="ECO:0000256" key="3">
    <source>
        <dbReference type="ARBA" id="ARBA00022989"/>
    </source>
</evidence>
<feature type="domain" description="NfeD-like C-terminal" evidence="6">
    <location>
        <begin position="84"/>
        <end position="140"/>
    </location>
</feature>
<gene>
    <name evidence="7" type="ORF">FHU37_000282</name>
</gene>
<dbReference type="InterPro" id="IPR002810">
    <property type="entry name" value="NfeD-like_C"/>
</dbReference>
<organism evidence="7 8">
    <name type="scientific">Allostreptomyces psammosilenae</name>
    <dbReference type="NCBI Taxonomy" id="1892865"/>
    <lineage>
        <taxon>Bacteria</taxon>
        <taxon>Bacillati</taxon>
        <taxon>Actinomycetota</taxon>
        <taxon>Actinomycetes</taxon>
        <taxon>Kitasatosporales</taxon>
        <taxon>Streptomycetaceae</taxon>
        <taxon>Allostreptomyces</taxon>
    </lineage>
</organism>
<reference evidence="7 8" key="1">
    <citation type="submission" date="2020-07" db="EMBL/GenBank/DDBJ databases">
        <title>Sequencing the genomes of 1000 actinobacteria strains.</title>
        <authorList>
            <person name="Klenk H.-P."/>
        </authorList>
    </citation>
    <scope>NUCLEOTIDE SEQUENCE [LARGE SCALE GENOMIC DNA]</scope>
    <source>
        <strain evidence="7 8">DSM 42178</strain>
    </source>
</reference>
<dbReference type="GO" id="GO:0006508">
    <property type="term" value="P:proteolysis"/>
    <property type="evidence" value="ECO:0007669"/>
    <property type="project" value="UniProtKB-KW"/>
</dbReference>
<dbReference type="InterPro" id="IPR052165">
    <property type="entry name" value="Membrane_assoc_protease"/>
</dbReference>
<comment type="caution">
    <text evidence="7">The sequence shown here is derived from an EMBL/GenBank/DDBJ whole genome shotgun (WGS) entry which is preliminary data.</text>
</comment>
<dbReference type="GO" id="GO:0008233">
    <property type="term" value="F:peptidase activity"/>
    <property type="evidence" value="ECO:0007669"/>
    <property type="project" value="UniProtKB-KW"/>
</dbReference>
<dbReference type="EMBL" id="JACBZD010000001">
    <property type="protein sequence ID" value="NYI03339.1"/>
    <property type="molecule type" value="Genomic_DNA"/>
</dbReference>
<accession>A0A852ZLR6</accession>
<evidence type="ECO:0000313" key="7">
    <source>
        <dbReference type="EMBL" id="NYI03339.1"/>
    </source>
</evidence>
<keyword evidence="2 5" id="KW-0812">Transmembrane</keyword>
<keyword evidence="4 5" id="KW-0472">Membrane</keyword>
<keyword evidence="7" id="KW-0378">Hydrolase</keyword>
<dbReference type="PANTHER" id="PTHR33507">
    <property type="entry name" value="INNER MEMBRANE PROTEIN YBBJ"/>
    <property type="match status" value="1"/>
</dbReference>
<dbReference type="SUPFAM" id="SSF141322">
    <property type="entry name" value="NfeD domain-like"/>
    <property type="match status" value="1"/>
</dbReference>
<protein>
    <submittedName>
        <fullName evidence="7">Membrane protein implicated in regulation of membrane protease activity</fullName>
    </submittedName>
</protein>
<name>A0A852ZLR6_9ACTN</name>
<dbReference type="AlphaFoldDB" id="A0A852ZLR6"/>
<dbReference type="InterPro" id="IPR012340">
    <property type="entry name" value="NA-bd_OB-fold"/>
</dbReference>
<dbReference type="Pfam" id="PF01957">
    <property type="entry name" value="NfeD"/>
    <property type="match status" value="1"/>
</dbReference>